<accession>A0AAE0TKK6</accession>
<reference evidence="1" key="2">
    <citation type="journal article" date="2021" name="Genome Biol. Evol.">
        <title>Developing a high-quality reference genome for a parasitic bivalve with doubly uniparental inheritance (Bivalvia: Unionida).</title>
        <authorList>
            <person name="Smith C.H."/>
        </authorList>
    </citation>
    <scope>NUCLEOTIDE SEQUENCE</scope>
    <source>
        <strain evidence="1">CHS0354</strain>
        <tissue evidence="1">Mantle</tissue>
    </source>
</reference>
<reference evidence="1" key="1">
    <citation type="journal article" date="2021" name="Genome Biol. Evol.">
        <title>A High-Quality Reference Genome for a Parasitic Bivalve with Doubly Uniparental Inheritance (Bivalvia: Unionida).</title>
        <authorList>
            <person name="Smith C.H."/>
        </authorList>
    </citation>
    <scope>NUCLEOTIDE SEQUENCE</scope>
    <source>
        <strain evidence="1">CHS0354</strain>
    </source>
</reference>
<dbReference type="AlphaFoldDB" id="A0AAE0TKK6"/>
<evidence type="ECO:0000313" key="1">
    <source>
        <dbReference type="EMBL" id="KAK3611258.1"/>
    </source>
</evidence>
<name>A0AAE0TKK6_9BIVA</name>
<evidence type="ECO:0000313" key="2">
    <source>
        <dbReference type="Proteomes" id="UP001195483"/>
    </source>
</evidence>
<proteinExistence type="predicted"/>
<feature type="non-terminal residue" evidence="1">
    <location>
        <position position="51"/>
    </location>
</feature>
<dbReference type="EMBL" id="JAEAOA010000360">
    <property type="protein sequence ID" value="KAK3611258.1"/>
    <property type="molecule type" value="Genomic_DNA"/>
</dbReference>
<keyword evidence="2" id="KW-1185">Reference proteome</keyword>
<protein>
    <submittedName>
        <fullName evidence="1">Uncharacterized protein</fullName>
    </submittedName>
</protein>
<comment type="caution">
    <text evidence="1">The sequence shown here is derived from an EMBL/GenBank/DDBJ whole genome shotgun (WGS) entry which is preliminary data.</text>
</comment>
<gene>
    <name evidence="1" type="ORF">CHS0354_004902</name>
</gene>
<sequence>MTMMHIVDIDLRRRSIMILVGISVKYRQRSPVIECVEKHEKGFKYYPAESP</sequence>
<reference evidence="1" key="3">
    <citation type="submission" date="2023-05" db="EMBL/GenBank/DDBJ databases">
        <authorList>
            <person name="Smith C.H."/>
        </authorList>
    </citation>
    <scope>NUCLEOTIDE SEQUENCE</scope>
    <source>
        <strain evidence="1">CHS0354</strain>
        <tissue evidence="1">Mantle</tissue>
    </source>
</reference>
<organism evidence="1 2">
    <name type="scientific">Potamilus streckersoni</name>
    <dbReference type="NCBI Taxonomy" id="2493646"/>
    <lineage>
        <taxon>Eukaryota</taxon>
        <taxon>Metazoa</taxon>
        <taxon>Spiralia</taxon>
        <taxon>Lophotrochozoa</taxon>
        <taxon>Mollusca</taxon>
        <taxon>Bivalvia</taxon>
        <taxon>Autobranchia</taxon>
        <taxon>Heteroconchia</taxon>
        <taxon>Palaeoheterodonta</taxon>
        <taxon>Unionida</taxon>
        <taxon>Unionoidea</taxon>
        <taxon>Unionidae</taxon>
        <taxon>Ambleminae</taxon>
        <taxon>Lampsilini</taxon>
        <taxon>Potamilus</taxon>
    </lineage>
</organism>
<dbReference type="Proteomes" id="UP001195483">
    <property type="component" value="Unassembled WGS sequence"/>
</dbReference>